<dbReference type="AlphaFoldDB" id="A0A3S3QD41"/>
<name>A0A3S3QD41_9FLAO</name>
<accession>A0A3S3QD41</accession>
<evidence type="ECO:0000313" key="1">
    <source>
        <dbReference type="EMBL" id="RWX00325.1"/>
    </source>
</evidence>
<sequence>MTKNSIKESLDLIRNEFINDAIKPNFKSIALKEKCEILYDIAQKELPEDHELLKEVLKTKIALSNK</sequence>
<keyword evidence="2" id="KW-1185">Reference proteome</keyword>
<organism evidence="1 2">
    <name type="scientific">Flavobacterium cerinum</name>
    <dbReference type="NCBI Taxonomy" id="2502784"/>
    <lineage>
        <taxon>Bacteria</taxon>
        <taxon>Pseudomonadati</taxon>
        <taxon>Bacteroidota</taxon>
        <taxon>Flavobacteriia</taxon>
        <taxon>Flavobacteriales</taxon>
        <taxon>Flavobacteriaceae</taxon>
        <taxon>Flavobacterium</taxon>
    </lineage>
</organism>
<gene>
    <name evidence="1" type="ORF">EPI11_08590</name>
</gene>
<reference evidence="1 2" key="1">
    <citation type="submission" date="2019-01" db="EMBL/GenBank/DDBJ databases">
        <title>Flavobacterium sp. nov.,isolated from freshwater.</title>
        <authorList>
            <person name="Zhang R."/>
            <person name="Du Z.-J."/>
        </authorList>
    </citation>
    <scope>NUCLEOTIDE SEQUENCE [LARGE SCALE GENOMIC DNA]</scope>
    <source>
        <strain evidence="1 2">1E403</strain>
    </source>
</reference>
<dbReference type="RefSeq" id="WP_128389554.1">
    <property type="nucleotide sequence ID" value="NZ_SBII01000005.1"/>
</dbReference>
<evidence type="ECO:0000313" key="2">
    <source>
        <dbReference type="Proteomes" id="UP000287527"/>
    </source>
</evidence>
<dbReference type="Proteomes" id="UP000287527">
    <property type="component" value="Unassembled WGS sequence"/>
</dbReference>
<comment type="caution">
    <text evidence="1">The sequence shown here is derived from an EMBL/GenBank/DDBJ whole genome shotgun (WGS) entry which is preliminary data.</text>
</comment>
<protein>
    <submittedName>
        <fullName evidence="1">Uncharacterized protein</fullName>
    </submittedName>
</protein>
<proteinExistence type="predicted"/>
<dbReference type="EMBL" id="SBII01000005">
    <property type="protein sequence ID" value="RWX00325.1"/>
    <property type="molecule type" value="Genomic_DNA"/>
</dbReference>